<dbReference type="PATRIC" id="fig|361041.3.peg.2662"/>
<comment type="caution">
    <text evidence="1">The sequence shown here is derived from an EMBL/GenBank/DDBJ whole genome shotgun (WGS) entry which is preliminary data.</text>
</comment>
<dbReference type="OrthoDB" id="880456at2"/>
<dbReference type="SUPFAM" id="SSF55961">
    <property type="entry name" value="Bet v1-like"/>
    <property type="match status" value="1"/>
</dbReference>
<reference evidence="1 2" key="1">
    <citation type="submission" date="2015-03" db="EMBL/GenBank/DDBJ databases">
        <authorList>
            <person name="Hassan Y.I."/>
            <person name="Lepp D."/>
            <person name="Zhou T."/>
        </authorList>
    </citation>
    <scope>NUCLEOTIDE SEQUENCE [LARGE SCALE GENOMIC DNA]</scope>
    <source>
        <strain evidence="1 2">GH2-10</strain>
    </source>
</reference>
<name>A0A0F5L5N5_9HYPH</name>
<sequence>MRRSHTIATQIDYPYEAAYRYLADPASYAQWAAIEPGSFHPLDNGDWTGETRFGGLRHIRFTPPNDYGVLDHAIFVPGEALLWTPMRVVPNEEGTELLFTFLARPGMSEDMFDSAIEWITTDFLMLKSILEARRR</sequence>
<evidence type="ECO:0008006" key="3">
    <source>
        <dbReference type="Google" id="ProtNLM"/>
    </source>
</evidence>
<dbReference type="AlphaFoldDB" id="A0A0F5L5N5"/>
<keyword evidence="2" id="KW-1185">Reference proteome</keyword>
<accession>A0A0F5L5N5</accession>
<gene>
    <name evidence="1" type="ORF">VW35_16320</name>
</gene>
<organism evidence="1 2">
    <name type="scientific">Devosia soli</name>
    <dbReference type="NCBI Taxonomy" id="361041"/>
    <lineage>
        <taxon>Bacteria</taxon>
        <taxon>Pseudomonadati</taxon>
        <taxon>Pseudomonadota</taxon>
        <taxon>Alphaproteobacteria</taxon>
        <taxon>Hyphomicrobiales</taxon>
        <taxon>Devosiaceae</taxon>
        <taxon>Devosia</taxon>
    </lineage>
</organism>
<dbReference type="STRING" id="361041.VW35_16320"/>
<dbReference type="InterPro" id="IPR023393">
    <property type="entry name" value="START-like_dom_sf"/>
</dbReference>
<dbReference type="Proteomes" id="UP000033514">
    <property type="component" value="Unassembled WGS sequence"/>
</dbReference>
<protein>
    <recommendedName>
        <fullName evidence="3">Polyketide cyclase</fullName>
    </recommendedName>
</protein>
<evidence type="ECO:0000313" key="2">
    <source>
        <dbReference type="Proteomes" id="UP000033514"/>
    </source>
</evidence>
<dbReference type="RefSeq" id="WP_046144172.1">
    <property type="nucleotide sequence ID" value="NZ_LAJG01000035.1"/>
</dbReference>
<evidence type="ECO:0000313" key="1">
    <source>
        <dbReference type="EMBL" id="KKB76952.1"/>
    </source>
</evidence>
<proteinExistence type="predicted"/>
<dbReference type="EMBL" id="LAJG01000035">
    <property type="protein sequence ID" value="KKB76952.1"/>
    <property type="molecule type" value="Genomic_DNA"/>
</dbReference>
<dbReference type="Gene3D" id="3.30.530.20">
    <property type="match status" value="1"/>
</dbReference>